<organism evidence="2 3">
    <name type="scientific">Terrimesophilobacter mesophilus</name>
    <dbReference type="NCBI Taxonomy" id="433647"/>
    <lineage>
        <taxon>Bacteria</taxon>
        <taxon>Bacillati</taxon>
        <taxon>Actinomycetota</taxon>
        <taxon>Actinomycetes</taxon>
        <taxon>Micrococcales</taxon>
        <taxon>Microbacteriaceae</taxon>
        <taxon>Terrimesophilobacter</taxon>
    </lineage>
</organism>
<evidence type="ECO:0008006" key="4">
    <source>
        <dbReference type="Google" id="ProtNLM"/>
    </source>
</evidence>
<accession>A0A4R8VA07</accession>
<feature type="chain" id="PRO_5039303971" description="DNA modification methylase" evidence="1">
    <location>
        <begin position="22"/>
        <end position="161"/>
    </location>
</feature>
<protein>
    <recommendedName>
        <fullName evidence="4">DNA modification methylase</fullName>
    </recommendedName>
</protein>
<dbReference type="PROSITE" id="PS51257">
    <property type="entry name" value="PROKAR_LIPOPROTEIN"/>
    <property type="match status" value="1"/>
</dbReference>
<evidence type="ECO:0000256" key="1">
    <source>
        <dbReference type="SAM" id="SignalP"/>
    </source>
</evidence>
<reference evidence="2 3" key="1">
    <citation type="submission" date="2019-03" db="EMBL/GenBank/DDBJ databases">
        <title>Genomics of glacier-inhabiting Cryobacterium strains.</title>
        <authorList>
            <person name="Liu Q."/>
            <person name="Xin Y.-H."/>
        </authorList>
    </citation>
    <scope>NUCLEOTIDE SEQUENCE [LARGE SCALE GENOMIC DNA]</scope>
    <source>
        <strain evidence="2 3">CGMCC 1.10440</strain>
    </source>
</reference>
<dbReference type="AlphaFoldDB" id="A0A4R8VA07"/>
<comment type="caution">
    <text evidence="2">The sequence shown here is derived from an EMBL/GenBank/DDBJ whole genome shotgun (WGS) entry which is preliminary data.</text>
</comment>
<dbReference type="RefSeq" id="WP_104095444.1">
    <property type="nucleotide sequence ID" value="NZ_JACHBP010000001.1"/>
</dbReference>
<evidence type="ECO:0000313" key="2">
    <source>
        <dbReference type="EMBL" id="TFB79573.1"/>
    </source>
</evidence>
<dbReference type="Proteomes" id="UP000298488">
    <property type="component" value="Unassembled WGS sequence"/>
</dbReference>
<dbReference type="EMBL" id="SOFI01000003">
    <property type="protein sequence ID" value="TFB79573.1"/>
    <property type="molecule type" value="Genomic_DNA"/>
</dbReference>
<name>A0A4R8VA07_9MICO</name>
<gene>
    <name evidence="2" type="ORF">E3N84_05630</name>
</gene>
<keyword evidence="3" id="KW-1185">Reference proteome</keyword>
<evidence type="ECO:0000313" key="3">
    <source>
        <dbReference type="Proteomes" id="UP000298488"/>
    </source>
</evidence>
<proteinExistence type="predicted"/>
<dbReference type="OrthoDB" id="3267550at2"/>
<feature type="signal peptide" evidence="1">
    <location>
        <begin position="1"/>
        <end position="21"/>
    </location>
</feature>
<keyword evidence="1" id="KW-0732">Signal</keyword>
<sequence length="161" mass="16668">MKARLAASAVLVALLVGGTTGCTFLTPQATSHMYDASDGIGTTLGDIRVNNALLVTEDGQNASLLINLDNTSAFGVQVSIQYENTQKQKVNESIYVNGDSVAHVGGPDATKLVLSGIDAPAGSLFPVFLQYGDVTGKQLYLPVLAPNGEYAGLEPTATPTP</sequence>